<evidence type="ECO:0000256" key="1">
    <source>
        <dbReference type="ARBA" id="ARBA00004434"/>
    </source>
</evidence>
<dbReference type="InterPro" id="IPR044202">
    <property type="entry name" value="LETM1/MDM38-like"/>
</dbReference>
<name>A0A9P8TGE5_9ASCO</name>
<feature type="region of interest" description="Disordered" evidence="8">
    <location>
        <begin position="369"/>
        <end position="397"/>
    </location>
</feature>
<organism evidence="11 12">
    <name type="scientific">Ogataea polymorpha</name>
    <dbReference type="NCBI Taxonomy" id="460523"/>
    <lineage>
        <taxon>Eukaryota</taxon>
        <taxon>Fungi</taxon>
        <taxon>Dikarya</taxon>
        <taxon>Ascomycota</taxon>
        <taxon>Saccharomycotina</taxon>
        <taxon>Pichiomycetes</taxon>
        <taxon>Pichiales</taxon>
        <taxon>Pichiaceae</taxon>
        <taxon>Ogataea</taxon>
    </lineage>
</organism>
<dbReference type="Proteomes" id="UP000788993">
    <property type="component" value="Unassembled WGS sequence"/>
</dbReference>
<evidence type="ECO:0000256" key="3">
    <source>
        <dbReference type="ARBA" id="ARBA00022792"/>
    </source>
</evidence>
<sequence>MYSTTEQESNEKRLTKTEDSPPKLTLGQKIMKEVQHYWHGTKLLGYEIKVSSKLLIKMLAGYELTRRETKQLTRTTTDILRLVPFSVFILVPFAELLLPVALKLFPNMLPSTYESEKDRKRKTSNLANTRQKASEFIQKTFRESGLILPTKIDEADKELFVKFFKTIHRGAKPSHEELIKIARCFKNDQVLDNLSRPQLVAMSRYMGMSAYGTDEILRYQIRHKLMQIIKDDRAIDYEGVDSLTVPELKTACASRGIKTTGTSPARLRDDLRIWLDLRLRQKIPSSLLILSSTFTYGEHADSFESYYDALLAVLSSIPDELYNVAKLEMFQDDDALKLSILKEQDELIKEENLRSKNVKTGLKDDINLDEYEEKRDEQDEQKRLKEPEAPASKDKIGEDGVEHFDFSEHLSVLSGDQVDGNTLSTKSTTSTDSVNVVFFVGWQVVVDNQRDLLNINTSGQQVGRNQNSGRTRSELVHDGVSVLLTQVGVDSRDSEVVLGQLLGKGLDLSSGVTEDNGLRDRNGVVQVAQAVEFVLFLIDINVELLDTFQSQLILLDKNSDWVSHELSGDLQNILRHGSGKQDNLSSGWQETEHVVDLFFETRRQHLISLIHDEHLDGIGLEVTSLDHVVNSSWSTNNDLCTVSKGLHVLLDSLTTN</sequence>
<feature type="domain" description="Letm1 RBD" evidence="10">
    <location>
        <begin position="125"/>
        <end position="319"/>
    </location>
</feature>
<dbReference type="PROSITE" id="PS51758">
    <property type="entry name" value="LETM1_RBD"/>
    <property type="match status" value="1"/>
</dbReference>
<keyword evidence="12" id="KW-1185">Reference proteome</keyword>
<dbReference type="GO" id="GO:0030003">
    <property type="term" value="P:intracellular monoatomic cation homeostasis"/>
    <property type="evidence" value="ECO:0007669"/>
    <property type="project" value="TreeGrafter"/>
</dbReference>
<proteinExistence type="predicted"/>
<accession>A0A9P8TGE5</accession>
<evidence type="ECO:0000256" key="7">
    <source>
        <dbReference type="PROSITE-ProRule" id="PRU01094"/>
    </source>
</evidence>
<comment type="subcellular location">
    <subcellularLocation>
        <location evidence="1">Mitochondrion inner membrane</location>
        <topology evidence="1">Single-pass membrane protein</topology>
    </subcellularLocation>
</comment>
<evidence type="ECO:0000256" key="6">
    <source>
        <dbReference type="ARBA" id="ARBA00023136"/>
    </source>
</evidence>
<evidence type="ECO:0000256" key="2">
    <source>
        <dbReference type="ARBA" id="ARBA00022692"/>
    </source>
</evidence>
<evidence type="ECO:0000313" key="11">
    <source>
        <dbReference type="EMBL" id="KAH3677436.1"/>
    </source>
</evidence>
<evidence type="ECO:0000313" key="12">
    <source>
        <dbReference type="Proteomes" id="UP000788993"/>
    </source>
</evidence>
<dbReference type="PANTHER" id="PTHR14009">
    <property type="entry name" value="LEUCINE ZIPPER-EF-HAND CONTAINING TRANSMEMBRANE PROTEIN"/>
    <property type="match status" value="1"/>
</dbReference>
<dbReference type="GO" id="GO:0005743">
    <property type="term" value="C:mitochondrial inner membrane"/>
    <property type="evidence" value="ECO:0007669"/>
    <property type="project" value="UniProtKB-SubCell"/>
</dbReference>
<keyword evidence="3" id="KW-0999">Mitochondrion inner membrane</keyword>
<dbReference type="Pfam" id="PF07766">
    <property type="entry name" value="LETM1_RBD"/>
    <property type="match status" value="1"/>
</dbReference>
<feature type="transmembrane region" description="Helical" evidence="9">
    <location>
        <begin position="79"/>
        <end position="102"/>
    </location>
</feature>
<dbReference type="GO" id="GO:0043022">
    <property type="term" value="F:ribosome binding"/>
    <property type="evidence" value="ECO:0007669"/>
    <property type="project" value="InterPro"/>
</dbReference>
<evidence type="ECO:0000256" key="8">
    <source>
        <dbReference type="SAM" id="MobiDB-lite"/>
    </source>
</evidence>
<keyword evidence="6 9" id="KW-0472">Membrane</keyword>
<gene>
    <name evidence="11" type="ORF">OGATHE_000910</name>
</gene>
<feature type="compositionally biased region" description="Basic and acidic residues" evidence="8">
    <location>
        <begin position="9"/>
        <end position="21"/>
    </location>
</feature>
<keyword evidence="5 7" id="KW-0496">Mitochondrion</keyword>
<reference evidence="11" key="1">
    <citation type="journal article" date="2021" name="Open Biol.">
        <title>Shared evolutionary footprints suggest mitochondrial oxidative damage underlies multiple complex I losses in fungi.</title>
        <authorList>
            <person name="Schikora-Tamarit M.A."/>
            <person name="Marcet-Houben M."/>
            <person name="Nosek J."/>
            <person name="Gabaldon T."/>
        </authorList>
    </citation>
    <scope>NUCLEOTIDE SEQUENCE</scope>
    <source>
        <strain evidence="11">NCAIM Y.01608</strain>
    </source>
</reference>
<keyword evidence="2 9" id="KW-0812">Transmembrane</keyword>
<reference evidence="11" key="2">
    <citation type="submission" date="2021-01" db="EMBL/GenBank/DDBJ databases">
        <authorList>
            <person name="Schikora-Tamarit M.A."/>
        </authorList>
    </citation>
    <scope>NUCLEOTIDE SEQUENCE</scope>
    <source>
        <strain evidence="11">NCAIM Y.01608</strain>
    </source>
</reference>
<dbReference type="AlphaFoldDB" id="A0A9P8TGE5"/>
<keyword evidence="4 9" id="KW-1133">Transmembrane helix</keyword>
<evidence type="ECO:0000256" key="4">
    <source>
        <dbReference type="ARBA" id="ARBA00022989"/>
    </source>
</evidence>
<dbReference type="EMBL" id="JAEUBD010000108">
    <property type="protein sequence ID" value="KAH3677436.1"/>
    <property type="molecule type" value="Genomic_DNA"/>
</dbReference>
<evidence type="ECO:0000256" key="5">
    <source>
        <dbReference type="ARBA" id="ARBA00023128"/>
    </source>
</evidence>
<feature type="region of interest" description="Disordered" evidence="8">
    <location>
        <begin position="1"/>
        <end position="22"/>
    </location>
</feature>
<protein>
    <recommendedName>
        <fullName evidence="10">Letm1 RBD domain-containing protein</fullName>
    </recommendedName>
</protein>
<dbReference type="PANTHER" id="PTHR14009:SF1">
    <property type="entry name" value="MITOCHONDRIAL PROTON_CALCIUM EXCHANGER PROTEIN"/>
    <property type="match status" value="1"/>
</dbReference>
<dbReference type="InterPro" id="IPR033122">
    <property type="entry name" value="LETM1-like_RBD"/>
</dbReference>
<dbReference type="AntiFam" id="ANF00149">
    <property type="entry name" value="Shadow ORF (opposite cshA)"/>
</dbReference>
<comment type="caution">
    <text evidence="11">The sequence shown here is derived from an EMBL/GenBank/DDBJ whole genome shotgun (WGS) entry which is preliminary data.</text>
</comment>
<evidence type="ECO:0000259" key="10">
    <source>
        <dbReference type="PROSITE" id="PS51758"/>
    </source>
</evidence>
<evidence type="ECO:0000256" key="9">
    <source>
        <dbReference type="SAM" id="Phobius"/>
    </source>
</evidence>